<dbReference type="PROSITE" id="PS50110">
    <property type="entry name" value="RESPONSE_REGULATORY"/>
    <property type="match status" value="1"/>
</dbReference>
<dbReference type="STRING" id="1921803.NIES593_13250"/>
<evidence type="ECO:0000256" key="4">
    <source>
        <dbReference type="ARBA" id="ARBA00022777"/>
    </source>
</evidence>
<keyword evidence="10" id="KW-1185">Reference proteome</keyword>
<dbReference type="Pfam" id="PF00072">
    <property type="entry name" value="Response_reg"/>
    <property type="match status" value="1"/>
</dbReference>
<dbReference type="InterPro" id="IPR004358">
    <property type="entry name" value="Sig_transdc_His_kin-like_C"/>
</dbReference>
<name>A0A1U7HF05_9CYAN</name>
<dbReference type="Gene3D" id="3.30.565.10">
    <property type="entry name" value="Histidine kinase-like ATPase, C-terminal domain"/>
    <property type="match status" value="1"/>
</dbReference>
<dbReference type="EMBL" id="MRCB01000015">
    <property type="protein sequence ID" value="OKH22163.1"/>
    <property type="molecule type" value="Genomic_DNA"/>
</dbReference>
<dbReference type="SUPFAM" id="SSF52172">
    <property type="entry name" value="CheY-like"/>
    <property type="match status" value="1"/>
</dbReference>
<proteinExistence type="predicted"/>
<dbReference type="InterPro" id="IPR003661">
    <property type="entry name" value="HisK_dim/P_dom"/>
</dbReference>
<dbReference type="CDD" id="cd00082">
    <property type="entry name" value="HisKA"/>
    <property type="match status" value="1"/>
</dbReference>
<evidence type="ECO:0000256" key="3">
    <source>
        <dbReference type="ARBA" id="ARBA00022553"/>
    </source>
</evidence>
<dbReference type="InterPro" id="IPR036890">
    <property type="entry name" value="HATPase_C_sf"/>
</dbReference>
<dbReference type="PRINTS" id="PR00344">
    <property type="entry name" value="BCTRLSENSOR"/>
</dbReference>
<sequence length="368" mass="41678">MTKILVIEDDNELRNIISEVLCAENFSVIEAEDGAIGLQLAQEELPDLIICDIMLPSLDGYGVLYEIRSIPSLQMVPFIFLTAKSTKTDLRLGMELGADDYLTKPFTRDELLGAIATRLAKQVAIERESQKKLDDLRDRITYALPHEFRTPLNSILNNSKLLLENYRDTEPEEALAMLKDIHHSGQLLYRLVQNFLLYGQLIQLGKDPERVRKLSNANEKSFSKKIIEQIALQKAIEFNREEDLQLDLQEAVILISERKLGKIVEEIIDNAFKFSSAGTPVQIRSFSQDNNFQLFIIDSGRGMTTEQIANLGAYMQFERKIYAQQGSGLGLTIAKLMIELYGGELRIESIPDKQTIVHVICPENSKDV</sequence>
<evidence type="ECO:0000256" key="6">
    <source>
        <dbReference type="PROSITE-ProRule" id="PRU00169"/>
    </source>
</evidence>
<dbReference type="SMART" id="SM00388">
    <property type="entry name" value="HisKA"/>
    <property type="match status" value="1"/>
</dbReference>
<dbReference type="PANTHER" id="PTHR43547">
    <property type="entry name" value="TWO-COMPONENT HISTIDINE KINASE"/>
    <property type="match status" value="1"/>
</dbReference>
<dbReference type="OrthoDB" id="9812260at2"/>
<evidence type="ECO:0000313" key="9">
    <source>
        <dbReference type="EMBL" id="OKH22163.1"/>
    </source>
</evidence>
<gene>
    <name evidence="9" type="ORF">NIES593_13250</name>
</gene>
<dbReference type="Pfam" id="PF00512">
    <property type="entry name" value="HisKA"/>
    <property type="match status" value="1"/>
</dbReference>
<protein>
    <recommendedName>
        <fullName evidence="2">histidine kinase</fullName>
        <ecNumber evidence="2">2.7.13.3</ecNumber>
    </recommendedName>
</protein>
<dbReference type="Gene3D" id="1.10.287.130">
    <property type="match status" value="1"/>
</dbReference>
<dbReference type="Gene3D" id="3.40.50.2300">
    <property type="match status" value="1"/>
</dbReference>
<dbReference type="GO" id="GO:0000155">
    <property type="term" value="F:phosphorelay sensor kinase activity"/>
    <property type="evidence" value="ECO:0007669"/>
    <property type="project" value="InterPro"/>
</dbReference>
<dbReference type="PANTHER" id="PTHR43547:SF2">
    <property type="entry name" value="HYBRID SIGNAL TRANSDUCTION HISTIDINE KINASE C"/>
    <property type="match status" value="1"/>
</dbReference>
<dbReference type="SUPFAM" id="SSF47384">
    <property type="entry name" value="Homodimeric domain of signal transducing histidine kinase"/>
    <property type="match status" value="1"/>
</dbReference>
<feature type="domain" description="Histidine kinase" evidence="7">
    <location>
        <begin position="143"/>
        <end position="365"/>
    </location>
</feature>
<keyword evidence="3 6" id="KW-0597">Phosphoprotein</keyword>
<evidence type="ECO:0000259" key="8">
    <source>
        <dbReference type="PROSITE" id="PS50110"/>
    </source>
</evidence>
<keyword evidence="5" id="KW-0902">Two-component regulatory system</keyword>
<reference evidence="9 10" key="1">
    <citation type="submission" date="2016-11" db="EMBL/GenBank/DDBJ databases">
        <title>Draft Genome Sequences of Nine Cyanobacterial Strains from Diverse Habitats.</title>
        <authorList>
            <person name="Zhu T."/>
            <person name="Hou S."/>
            <person name="Lu X."/>
            <person name="Hess W.R."/>
        </authorList>
    </citation>
    <scope>NUCLEOTIDE SEQUENCE [LARGE SCALE GENOMIC DNA]</scope>
    <source>
        <strain evidence="9 10">NIES-593</strain>
    </source>
</reference>
<evidence type="ECO:0000256" key="2">
    <source>
        <dbReference type="ARBA" id="ARBA00012438"/>
    </source>
</evidence>
<comment type="catalytic activity">
    <reaction evidence="1">
        <text>ATP + protein L-histidine = ADP + protein N-phospho-L-histidine.</text>
        <dbReference type="EC" id="2.7.13.3"/>
    </reaction>
</comment>
<dbReference type="EC" id="2.7.13.3" evidence="2"/>
<feature type="domain" description="Response regulatory" evidence="8">
    <location>
        <begin position="3"/>
        <end position="119"/>
    </location>
</feature>
<dbReference type="Pfam" id="PF02518">
    <property type="entry name" value="HATPase_c"/>
    <property type="match status" value="1"/>
</dbReference>
<evidence type="ECO:0000259" key="7">
    <source>
        <dbReference type="PROSITE" id="PS50109"/>
    </source>
</evidence>
<dbReference type="InterPro" id="IPR003594">
    <property type="entry name" value="HATPase_dom"/>
</dbReference>
<dbReference type="Proteomes" id="UP000186868">
    <property type="component" value="Unassembled WGS sequence"/>
</dbReference>
<feature type="modified residue" description="4-aspartylphosphate" evidence="6">
    <location>
        <position position="52"/>
    </location>
</feature>
<keyword evidence="4 9" id="KW-0418">Kinase</keyword>
<accession>A0A1U7HF05</accession>
<evidence type="ECO:0000256" key="1">
    <source>
        <dbReference type="ARBA" id="ARBA00000085"/>
    </source>
</evidence>
<dbReference type="SMART" id="SM00387">
    <property type="entry name" value="HATPase_c"/>
    <property type="match status" value="1"/>
</dbReference>
<dbReference type="InterPro" id="IPR011006">
    <property type="entry name" value="CheY-like_superfamily"/>
</dbReference>
<dbReference type="InterPro" id="IPR005467">
    <property type="entry name" value="His_kinase_dom"/>
</dbReference>
<dbReference type="RefSeq" id="WP_073600039.1">
    <property type="nucleotide sequence ID" value="NZ_MRCB01000015.1"/>
</dbReference>
<dbReference type="CDD" id="cd17574">
    <property type="entry name" value="REC_OmpR"/>
    <property type="match status" value="1"/>
</dbReference>
<dbReference type="InterPro" id="IPR036097">
    <property type="entry name" value="HisK_dim/P_sf"/>
</dbReference>
<organism evidence="9 10">
    <name type="scientific">Hydrococcus rivularis NIES-593</name>
    <dbReference type="NCBI Taxonomy" id="1921803"/>
    <lineage>
        <taxon>Bacteria</taxon>
        <taxon>Bacillati</taxon>
        <taxon>Cyanobacteriota</taxon>
        <taxon>Cyanophyceae</taxon>
        <taxon>Pleurocapsales</taxon>
        <taxon>Hydrococcaceae</taxon>
        <taxon>Hydrococcus</taxon>
    </lineage>
</organism>
<dbReference type="PROSITE" id="PS50109">
    <property type="entry name" value="HIS_KIN"/>
    <property type="match status" value="1"/>
</dbReference>
<dbReference type="AlphaFoldDB" id="A0A1U7HF05"/>
<dbReference type="InterPro" id="IPR001789">
    <property type="entry name" value="Sig_transdc_resp-reg_receiver"/>
</dbReference>
<dbReference type="SMART" id="SM00448">
    <property type="entry name" value="REC"/>
    <property type="match status" value="1"/>
</dbReference>
<comment type="caution">
    <text evidence="9">The sequence shown here is derived from an EMBL/GenBank/DDBJ whole genome shotgun (WGS) entry which is preliminary data.</text>
</comment>
<evidence type="ECO:0000313" key="10">
    <source>
        <dbReference type="Proteomes" id="UP000186868"/>
    </source>
</evidence>
<keyword evidence="4 9" id="KW-0808">Transferase</keyword>
<dbReference type="SUPFAM" id="SSF55874">
    <property type="entry name" value="ATPase domain of HSP90 chaperone/DNA topoisomerase II/histidine kinase"/>
    <property type="match status" value="1"/>
</dbReference>
<evidence type="ECO:0000256" key="5">
    <source>
        <dbReference type="ARBA" id="ARBA00023012"/>
    </source>
</evidence>